<evidence type="ECO:0000256" key="8">
    <source>
        <dbReference type="SAM" id="Phobius"/>
    </source>
</evidence>
<feature type="transmembrane region" description="Helical" evidence="8">
    <location>
        <begin position="63"/>
        <end position="88"/>
    </location>
</feature>
<evidence type="ECO:0000313" key="9">
    <source>
        <dbReference type="EMBL" id="HHI65119.1"/>
    </source>
</evidence>
<feature type="transmembrane region" description="Helical" evidence="8">
    <location>
        <begin position="164"/>
        <end position="182"/>
    </location>
</feature>
<evidence type="ECO:0000256" key="5">
    <source>
        <dbReference type="ARBA" id="ARBA00022692"/>
    </source>
</evidence>
<feature type="transmembrane region" description="Helical" evidence="8">
    <location>
        <begin position="245"/>
        <end position="263"/>
    </location>
</feature>
<dbReference type="EMBL" id="DRUY01000039">
    <property type="protein sequence ID" value="HHI65119.1"/>
    <property type="molecule type" value="Genomic_DNA"/>
</dbReference>
<comment type="similarity">
    <text evidence="2">Belongs to the autoinducer-2 exporter (AI-2E) (TC 2.A.86) family.</text>
</comment>
<reference evidence="9" key="1">
    <citation type="journal article" date="2020" name="mSystems">
        <title>Genome- and Community-Level Interaction Insights into Carbon Utilization and Element Cycling Functions of Hydrothermarchaeota in Hydrothermal Sediment.</title>
        <authorList>
            <person name="Zhou Z."/>
            <person name="Liu Y."/>
            <person name="Xu W."/>
            <person name="Pan J."/>
            <person name="Luo Z.H."/>
            <person name="Li M."/>
        </authorList>
    </citation>
    <scope>NUCLEOTIDE SEQUENCE [LARGE SCALE GENOMIC DNA]</scope>
    <source>
        <strain evidence="9">SpSt-1019</strain>
    </source>
</reference>
<evidence type="ECO:0000256" key="7">
    <source>
        <dbReference type="ARBA" id="ARBA00023136"/>
    </source>
</evidence>
<sequence>MKLEEHLIYPRVKVFIIALFIILSLIVLWIFKGILMLFFISLLLAYLIEPLFKFILRFQKNRVVSLILSYFIIFVFLGSIGIVLIFGLSNELKSIARHLPVYFENIKVYLNNLQNLLNSFSIPIDIRSSFNGIFLSQQYIQTHPYSLSFNESAKVLKTFLTESIRIGVSVFVVFMIAAFWIIDFENIKEGLLTIFPPDKRKEVIELSSDIDFVLKRIVRGQFLICLINGTLTTLALVILKIQYAILIGVLAGCLSVIPVFGTLSTTFPAVLLGLTQSWVVSLEVVIVILCIHWFESYVLSPKIMGKQAQIHPILVILALVSGEQLFGFEGLILAIPATGVLKVVILHYLKKAGHFEPTQKKED</sequence>
<evidence type="ECO:0000256" key="3">
    <source>
        <dbReference type="ARBA" id="ARBA00022448"/>
    </source>
</evidence>
<feature type="transmembrane region" description="Helical" evidence="8">
    <location>
        <begin position="270"/>
        <end position="294"/>
    </location>
</feature>
<evidence type="ECO:0000256" key="2">
    <source>
        <dbReference type="ARBA" id="ARBA00009773"/>
    </source>
</evidence>
<evidence type="ECO:0000256" key="6">
    <source>
        <dbReference type="ARBA" id="ARBA00022989"/>
    </source>
</evidence>
<dbReference type="PANTHER" id="PTHR21716">
    <property type="entry name" value="TRANSMEMBRANE PROTEIN"/>
    <property type="match status" value="1"/>
</dbReference>
<name>A0A7C5KB76_9BACT</name>
<dbReference type="InterPro" id="IPR002549">
    <property type="entry name" value="AI-2E-like"/>
</dbReference>
<accession>A0A7C5KB76</accession>
<feature type="transmembrane region" description="Helical" evidence="8">
    <location>
        <begin position="222"/>
        <end position="239"/>
    </location>
</feature>
<keyword evidence="5 8" id="KW-0812">Transmembrane</keyword>
<dbReference type="PANTHER" id="PTHR21716:SF53">
    <property type="entry name" value="PERMEASE PERM-RELATED"/>
    <property type="match status" value="1"/>
</dbReference>
<keyword evidence="7 8" id="KW-0472">Membrane</keyword>
<dbReference type="GO" id="GO:0005886">
    <property type="term" value="C:plasma membrane"/>
    <property type="evidence" value="ECO:0007669"/>
    <property type="project" value="UniProtKB-SubCell"/>
</dbReference>
<gene>
    <name evidence="9" type="ORF">ENL70_01045</name>
</gene>
<organism evidence="9">
    <name type="scientific">Thermodesulfobium narugense</name>
    <dbReference type="NCBI Taxonomy" id="184064"/>
    <lineage>
        <taxon>Bacteria</taxon>
        <taxon>Pseudomonadati</taxon>
        <taxon>Thermodesulfobiota</taxon>
        <taxon>Thermodesulfobiia</taxon>
        <taxon>Thermodesulfobiales</taxon>
        <taxon>Thermodesulfobiaceae</taxon>
        <taxon>Thermodesulfobium</taxon>
    </lineage>
</organism>
<dbReference type="GO" id="GO:0055085">
    <property type="term" value="P:transmembrane transport"/>
    <property type="evidence" value="ECO:0007669"/>
    <property type="project" value="TreeGrafter"/>
</dbReference>
<evidence type="ECO:0000256" key="1">
    <source>
        <dbReference type="ARBA" id="ARBA00004651"/>
    </source>
</evidence>
<dbReference type="Pfam" id="PF01594">
    <property type="entry name" value="AI-2E_transport"/>
    <property type="match status" value="1"/>
</dbReference>
<keyword evidence="4" id="KW-1003">Cell membrane</keyword>
<comment type="subcellular location">
    <subcellularLocation>
        <location evidence="1">Cell membrane</location>
        <topology evidence="1">Multi-pass membrane protein</topology>
    </subcellularLocation>
</comment>
<proteinExistence type="inferred from homology"/>
<comment type="caution">
    <text evidence="9">The sequence shown here is derived from an EMBL/GenBank/DDBJ whole genome shotgun (WGS) entry which is preliminary data.</text>
</comment>
<keyword evidence="3" id="KW-0813">Transport</keyword>
<protein>
    <submittedName>
        <fullName evidence="9">AI-2E family transporter</fullName>
    </submittedName>
</protein>
<evidence type="ECO:0000256" key="4">
    <source>
        <dbReference type="ARBA" id="ARBA00022475"/>
    </source>
</evidence>
<feature type="transmembrane region" description="Helical" evidence="8">
    <location>
        <begin position="12"/>
        <end position="31"/>
    </location>
</feature>
<keyword evidence="6 8" id="KW-1133">Transmembrane helix</keyword>
<dbReference type="AlphaFoldDB" id="A0A7C5KB76"/>